<dbReference type="PROSITE" id="PS00436">
    <property type="entry name" value="PEROXIDASE_2"/>
    <property type="match status" value="1"/>
</dbReference>
<dbReference type="Proteomes" id="UP000243459">
    <property type="component" value="Chromosome 6"/>
</dbReference>
<sequence length="181" mass="19273">MASPSSFFLFSLIALSLSLSSEAGTFPPPAKGLSYTFYSTKCPNLESIVRNYLSQELQKDIGLAAGLLRIHFHDCFVQGCDASVLLTGSGSEQSAPPNLTLRQSAFKVIDDLQTLIERACGRVVSCADIVTLAARDSVALVKDEVKCEEIRVTGVKYVGLSQWMEATATLLGSGDDGSSNG</sequence>
<gene>
    <name evidence="19" type="ORF">A4U43_C06F11020</name>
</gene>
<dbReference type="InterPro" id="IPR010255">
    <property type="entry name" value="Haem_peroxidase_sf"/>
</dbReference>
<evidence type="ECO:0000256" key="10">
    <source>
        <dbReference type="ARBA" id="ARBA00023180"/>
    </source>
</evidence>
<keyword evidence="6 13" id="KW-0106">Calcium</keyword>
<dbReference type="OMA" id="CEEIRVT"/>
<dbReference type="SUPFAM" id="SSF48113">
    <property type="entry name" value="Heme-dependent peroxidases"/>
    <property type="match status" value="1"/>
</dbReference>
<keyword evidence="5 13" id="KW-0479">Metal-binding</keyword>
<dbReference type="GO" id="GO:0020037">
    <property type="term" value="F:heme binding"/>
    <property type="evidence" value="ECO:0007669"/>
    <property type="project" value="InterPro"/>
</dbReference>
<keyword evidence="20" id="KW-1185">Reference proteome</keyword>
<feature type="binding site" evidence="13">
    <location>
        <position position="81"/>
    </location>
    <ligand>
        <name>Ca(2+)</name>
        <dbReference type="ChEBI" id="CHEBI:29108"/>
        <label>1</label>
    </ligand>
</feature>
<feature type="disulfide bond" evidence="15">
    <location>
        <begin position="75"/>
        <end position="80"/>
    </location>
</feature>
<feature type="binding site" evidence="13">
    <location>
        <position position="83"/>
    </location>
    <ligand>
        <name>Ca(2+)</name>
        <dbReference type="ChEBI" id="CHEBI:29108"/>
        <label>1</label>
    </ligand>
</feature>
<dbReference type="PRINTS" id="PR00458">
    <property type="entry name" value="PEROXIDASE"/>
</dbReference>
<evidence type="ECO:0000256" key="12">
    <source>
        <dbReference type="PIRSR" id="PIRSR600823-1"/>
    </source>
</evidence>
<feature type="signal peptide" evidence="17">
    <location>
        <begin position="1"/>
        <end position="23"/>
    </location>
</feature>
<feature type="binding site" evidence="13">
    <location>
        <position position="92"/>
    </location>
    <ligand>
        <name>Ca(2+)</name>
        <dbReference type="ChEBI" id="CHEBI:29108"/>
        <label>1</label>
    </ligand>
</feature>
<feature type="active site" description="Proton acceptor" evidence="12">
    <location>
        <position position="73"/>
    </location>
</feature>
<dbReference type="GO" id="GO:0046872">
    <property type="term" value="F:metal ion binding"/>
    <property type="evidence" value="ECO:0007669"/>
    <property type="project" value="UniProtKB-KW"/>
</dbReference>
<evidence type="ECO:0000256" key="7">
    <source>
        <dbReference type="ARBA" id="ARBA00023002"/>
    </source>
</evidence>
<evidence type="ECO:0000256" key="14">
    <source>
        <dbReference type="PIRSR" id="PIRSR600823-4"/>
    </source>
</evidence>
<evidence type="ECO:0000256" key="4">
    <source>
        <dbReference type="ARBA" id="ARBA00022617"/>
    </source>
</evidence>
<keyword evidence="17" id="KW-0732">Signal</keyword>
<dbReference type="FunFam" id="1.10.520.10:FF:000009">
    <property type="entry name" value="Peroxidase"/>
    <property type="match status" value="1"/>
</dbReference>
<proteinExistence type="inferred from homology"/>
<comment type="catalytic activity">
    <reaction evidence="1">
        <text>2 a phenolic donor + H2O2 = 2 a phenolic radical donor + 2 H2O</text>
        <dbReference type="Rhea" id="RHEA:56136"/>
        <dbReference type="ChEBI" id="CHEBI:15377"/>
        <dbReference type="ChEBI" id="CHEBI:16240"/>
        <dbReference type="ChEBI" id="CHEBI:139520"/>
        <dbReference type="ChEBI" id="CHEBI:139521"/>
        <dbReference type="EC" id="1.11.1.7"/>
    </reaction>
</comment>
<reference evidence="20" key="1">
    <citation type="journal article" date="2017" name="Nat. Commun.">
        <title>The asparagus genome sheds light on the origin and evolution of a young Y chromosome.</title>
        <authorList>
            <person name="Harkess A."/>
            <person name="Zhou J."/>
            <person name="Xu C."/>
            <person name="Bowers J.E."/>
            <person name="Van der Hulst R."/>
            <person name="Ayyampalayam S."/>
            <person name="Mercati F."/>
            <person name="Riccardi P."/>
            <person name="McKain M.R."/>
            <person name="Kakrana A."/>
            <person name="Tang H."/>
            <person name="Ray J."/>
            <person name="Groenendijk J."/>
            <person name="Arikit S."/>
            <person name="Mathioni S.M."/>
            <person name="Nakano M."/>
            <person name="Shan H."/>
            <person name="Telgmann-Rauber A."/>
            <person name="Kanno A."/>
            <person name="Yue Z."/>
            <person name="Chen H."/>
            <person name="Li W."/>
            <person name="Chen Y."/>
            <person name="Xu X."/>
            <person name="Zhang Y."/>
            <person name="Luo S."/>
            <person name="Chen H."/>
            <person name="Gao J."/>
            <person name="Mao Z."/>
            <person name="Pires J.C."/>
            <person name="Luo M."/>
            <person name="Kudrna D."/>
            <person name="Wing R.A."/>
            <person name="Meyers B.C."/>
            <person name="Yi K."/>
            <person name="Kong H."/>
            <person name="Lavrijsen P."/>
            <person name="Sunseri F."/>
            <person name="Falavigna A."/>
            <person name="Ye Y."/>
            <person name="Leebens-Mack J.H."/>
            <person name="Chen G."/>
        </authorList>
    </citation>
    <scope>NUCLEOTIDE SEQUENCE [LARGE SCALE GENOMIC DNA]</scope>
    <source>
        <strain evidence="20">cv. DH0086</strain>
    </source>
</reference>
<feature type="disulfide bond" evidence="15">
    <location>
        <begin position="42"/>
        <end position="120"/>
    </location>
</feature>
<feature type="site" description="Transition state stabilizer" evidence="14">
    <location>
        <position position="69"/>
    </location>
</feature>
<evidence type="ECO:0000256" key="2">
    <source>
        <dbReference type="ARBA" id="ARBA00001970"/>
    </source>
</evidence>
<dbReference type="InterPro" id="IPR019794">
    <property type="entry name" value="Peroxidases_AS"/>
</dbReference>
<accession>A0A5P1ELB2</accession>
<dbReference type="Gramene" id="ONK66696">
    <property type="protein sequence ID" value="ONK66696"/>
    <property type="gene ID" value="A4U43_C06F11020"/>
</dbReference>
<dbReference type="AlphaFoldDB" id="A0A5P1ELB2"/>
<comment type="cofactor">
    <cofactor evidence="13">
        <name>Ca(2+)</name>
        <dbReference type="ChEBI" id="CHEBI:29108"/>
    </cofactor>
    <text evidence="13">Binds 2 calcium ions per subunit.</text>
</comment>
<evidence type="ECO:0000256" key="16">
    <source>
        <dbReference type="RuleBase" id="RU004241"/>
    </source>
</evidence>
<organism evidence="19 20">
    <name type="scientific">Asparagus officinalis</name>
    <name type="common">Garden asparagus</name>
    <dbReference type="NCBI Taxonomy" id="4686"/>
    <lineage>
        <taxon>Eukaryota</taxon>
        <taxon>Viridiplantae</taxon>
        <taxon>Streptophyta</taxon>
        <taxon>Embryophyta</taxon>
        <taxon>Tracheophyta</taxon>
        <taxon>Spermatophyta</taxon>
        <taxon>Magnoliopsida</taxon>
        <taxon>Liliopsida</taxon>
        <taxon>Asparagales</taxon>
        <taxon>Asparagaceae</taxon>
        <taxon>Asparagoideae</taxon>
        <taxon>Asparagus</taxon>
    </lineage>
</organism>
<evidence type="ECO:0000259" key="18">
    <source>
        <dbReference type="PROSITE" id="PS50873"/>
    </source>
</evidence>
<feature type="binding site" evidence="13">
    <location>
        <position position="74"/>
    </location>
    <ligand>
        <name>Ca(2+)</name>
        <dbReference type="ChEBI" id="CHEBI:29108"/>
        <label>1</label>
    </ligand>
</feature>
<feature type="binding site" evidence="13">
    <location>
        <position position="79"/>
    </location>
    <ligand>
        <name>Ca(2+)</name>
        <dbReference type="ChEBI" id="CHEBI:29108"/>
        <label>1</label>
    </ligand>
</feature>
<dbReference type="Pfam" id="PF00141">
    <property type="entry name" value="peroxidase"/>
    <property type="match status" value="1"/>
</dbReference>
<evidence type="ECO:0000256" key="11">
    <source>
        <dbReference type="ARBA" id="ARBA00023324"/>
    </source>
</evidence>
<dbReference type="PANTHER" id="PTHR31235">
    <property type="entry name" value="PEROXIDASE 25-RELATED"/>
    <property type="match status" value="1"/>
</dbReference>
<dbReference type="Gene3D" id="1.10.520.10">
    <property type="match status" value="1"/>
</dbReference>
<protein>
    <recommendedName>
        <fullName evidence="18">Plant heme peroxidase family profile domain-containing protein</fullName>
    </recommendedName>
</protein>
<evidence type="ECO:0000256" key="13">
    <source>
        <dbReference type="PIRSR" id="PIRSR600823-3"/>
    </source>
</evidence>
<dbReference type="PROSITE" id="PS50873">
    <property type="entry name" value="PEROXIDASE_4"/>
    <property type="match status" value="1"/>
</dbReference>
<dbReference type="InterPro" id="IPR002016">
    <property type="entry name" value="Haem_peroxidase"/>
</dbReference>
<name>A0A5P1ELB2_ASPOF</name>
<feature type="binding site" evidence="13">
    <location>
        <position position="77"/>
    </location>
    <ligand>
        <name>Ca(2+)</name>
        <dbReference type="ChEBI" id="CHEBI:29108"/>
        <label>1</label>
    </ligand>
</feature>
<evidence type="ECO:0000313" key="20">
    <source>
        <dbReference type="Proteomes" id="UP000243459"/>
    </source>
</evidence>
<keyword evidence="7" id="KW-0560">Oxidoreductase</keyword>
<comment type="cofactor">
    <cofactor evidence="2">
        <name>heme b</name>
        <dbReference type="ChEBI" id="CHEBI:60344"/>
    </cofactor>
</comment>
<evidence type="ECO:0000256" key="8">
    <source>
        <dbReference type="ARBA" id="ARBA00023004"/>
    </source>
</evidence>
<evidence type="ECO:0000256" key="6">
    <source>
        <dbReference type="ARBA" id="ARBA00022837"/>
    </source>
</evidence>
<keyword evidence="10" id="KW-0325">Glycoprotein</keyword>
<evidence type="ECO:0000256" key="1">
    <source>
        <dbReference type="ARBA" id="ARBA00000189"/>
    </source>
</evidence>
<keyword evidence="11" id="KW-0376">Hydrogen peroxide</keyword>
<feature type="domain" description="Plant heme peroxidase family profile" evidence="18">
    <location>
        <begin position="32"/>
        <end position="181"/>
    </location>
</feature>
<feature type="chain" id="PRO_5024441707" description="Plant heme peroxidase family profile domain-containing protein" evidence="17">
    <location>
        <begin position="24"/>
        <end position="181"/>
    </location>
</feature>
<evidence type="ECO:0000256" key="17">
    <source>
        <dbReference type="SAM" id="SignalP"/>
    </source>
</evidence>
<evidence type="ECO:0000256" key="9">
    <source>
        <dbReference type="ARBA" id="ARBA00023157"/>
    </source>
</evidence>
<dbReference type="GO" id="GO:0006979">
    <property type="term" value="P:response to oxidative stress"/>
    <property type="evidence" value="ECO:0007669"/>
    <property type="project" value="InterPro"/>
</dbReference>
<evidence type="ECO:0000256" key="3">
    <source>
        <dbReference type="ARBA" id="ARBA00022559"/>
    </source>
</evidence>
<comment type="similarity">
    <text evidence="16">Belongs to the peroxidase family.</text>
</comment>
<keyword evidence="9 15" id="KW-1015">Disulfide bond</keyword>
<keyword evidence="4" id="KW-0349">Heme</keyword>
<dbReference type="PRINTS" id="PR00461">
    <property type="entry name" value="PLPEROXIDASE"/>
</dbReference>
<dbReference type="InterPro" id="IPR000823">
    <property type="entry name" value="Peroxidase_pln"/>
</dbReference>
<dbReference type="EMBL" id="CM007386">
    <property type="protein sequence ID" value="ONK66696.1"/>
    <property type="molecule type" value="Genomic_DNA"/>
</dbReference>
<evidence type="ECO:0000256" key="15">
    <source>
        <dbReference type="PIRSR" id="PIRSR600823-5"/>
    </source>
</evidence>
<keyword evidence="3" id="KW-0575">Peroxidase</keyword>
<dbReference type="GO" id="GO:0140825">
    <property type="term" value="F:lactoperoxidase activity"/>
    <property type="evidence" value="ECO:0007669"/>
    <property type="project" value="UniProtKB-EC"/>
</dbReference>
<evidence type="ECO:0000256" key="5">
    <source>
        <dbReference type="ARBA" id="ARBA00022723"/>
    </source>
</evidence>
<keyword evidence="8" id="KW-0408">Iron</keyword>
<evidence type="ECO:0000313" key="19">
    <source>
        <dbReference type="EMBL" id="ONK66696.1"/>
    </source>
</evidence>
<dbReference type="GO" id="GO:0042744">
    <property type="term" value="P:hydrogen peroxide catabolic process"/>
    <property type="evidence" value="ECO:0007669"/>
    <property type="project" value="UniProtKB-KW"/>
</dbReference>